<sequence>MREGLLPSTVTTVLELSTSGEQARALTELLGEIFDPTETAISAFEVESGVTTLSLNEPWKVEIYFSSHPDEEAVRDLLRPIVGTVIDDTPFTTVSQQDWVANSLEGLKPVRAGRVLVHGAHDRDYVRINDVAIEIEAALAFGTGHHGTTSGCLLALDAELKKRRPRNAIDVGTGTGILALALAKQVKRKVVAGDIDAVAVEVAARNASLNHAGQALDLYVAPGLRHAKANRPRRFDLVFANILAGPLRKLAPSIAAVTADDGVIILSGLLEMDVAGVVSAYRHQGIALVRRSSREGWATLVMKRGGAAARPRRLR</sequence>
<dbReference type="InterPro" id="IPR050078">
    <property type="entry name" value="Ribosomal_L11_MeTrfase_PrmA"/>
</dbReference>
<evidence type="ECO:0000256" key="1">
    <source>
        <dbReference type="ARBA" id="ARBA00009741"/>
    </source>
</evidence>
<dbReference type="GO" id="GO:0008168">
    <property type="term" value="F:methyltransferase activity"/>
    <property type="evidence" value="ECO:0007669"/>
    <property type="project" value="UniProtKB-KW"/>
</dbReference>
<proteinExistence type="inferred from homology"/>
<dbReference type="GO" id="GO:0032259">
    <property type="term" value="P:methylation"/>
    <property type="evidence" value="ECO:0007669"/>
    <property type="project" value="UniProtKB-KW"/>
</dbReference>
<dbReference type="GO" id="GO:0005840">
    <property type="term" value="C:ribosome"/>
    <property type="evidence" value="ECO:0007669"/>
    <property type="project" value="UniProtKB-KW"/>
</dbReference>
<dbReference type="Pfam" id="PF06325">
    <property type="entry name" value="PrmA"/>
    <property type="match status" value="1"/>
</dbReference>
<evidence type="ECO:0000256" key="5">
    <source>
        <dbReference type="ARBA" id="ARBA00022691"/>
    </source>
</evidence>
<keyword evidence="2 6" id="KW-0963">Cytoplasm</keyword>
<protein>
    <recommendedName>
        <fullName evidence="6">Ribosomal protein L11 methyltransferase</fullName>
        <shortName evidence="6">L11 Mtase</shortName>
        <ecNumber evidence="6">2.1.1.-</ecNumber>
    </recommendedName>
</protein>
<evidence type="ECO:0000256" key="4">
    <source>
        <dbReference type="ARBA" id="ARBA00022679"/>
    </source>
</evidence>
<comment type="caution">
    <text evidence="7">The sequence shown here is derived from an EMBL/GenBank/DDBJ whole genome shotgun (WGS) entry which is preliminary data.</text>
</comment>
<accession>A0ABU3S851</accession>
<dbReference type="EMBL" id="JAWDID010000017">
    <property type="protein sequence ID" value="MDU0340881.1"/>
    <property type="molecule type" value="Genomic_DNA"/>
</dbReference>
<evidence type="ECO:0000256" key="3">
    <source>
        <dbReference type="ARBA" id="ARBA00022603"/>
    </source>
</evidence>
<feature type="binding site" evidence="6">
    <location>
        <position position="172"/>
    </location>
    <ligand>
        <name>S-adenosyl-L-methionine</name>
        <dbReference type="ChEBI" id="CHEBI:59789"/>
    </ligand>
</feature>
<keyword evidence="4 6" id="KW-0808">Transferase</keyword>
<keyword evidence="7" id="KW-0689">Ribosomal protein</keyword>
<evidence type="ECO:0000313" key="8">
    <source>
        <dbReference type="Proteomes" id="UP001254257"/>
    </source>
</evidence>
<gene>
    <name evidence="6" type="primary">prmA</name>
    <name evidence="7" type="ORF">RKE40_13345</name>
</gene>
<dbReference type="InterPro" id="IPR029063">
    <property type="entry name" value="SAM-dependent_MTases_sf"/>
</dbReference>
<dbReference type="Gene3D" id="3.40.50.150">
    <property type="entry name" value="Vaccinia Virus protein VP39"/>
    <property type="match status" value="1"/>
</dbReference>
<evidence type="ECO:0000256" key="2">
    <source>
        <dbReference type="ARBA" id="ARBA00022490"/>
    </source>
</evidence>
<dbReference type="PANTHER" id="PTHR43648">
    <property type="entry name" value="ELECTRON TRANSFER FLAVOPROTEIN BETA SUBUNIT LYSINE METHYLTRANSFERASE"/>
    <property type="match status" value="1"/>
</dbReference>
<dbReference type="CDD" id="cd02440">
    <property type="entry name" value="AdoMet_MTases"/>
    <property type="match status" value="1"/>
</dbReference>
<feature type="binding site" evidence="6">
    <location>
        <position position="194"/>
    </location>
    <ligand>
        <name>S-adenosyl-L-methionine</name>
        <dbReference type="ChEBI" id="CHEBI:59789"/>
    </ligand>
</feature>
<keyword evidence="5 6" id="KW-0949">S-adenosyl-L-methionine</keyword>
<evidence type="ECO:0000256" key="6">
    <source>
        <dbReference type="HAMAP-Rule" id="MF_00735"/>
    </source>
</evidence>
<evidence type="ECO:0000313" key="7">
    <source>
        <dbReference type="EMBL" id="MDU0340881.1"/>
    </source>
</evidence>
<dbReference type="SUPFAM" id="SSF53335">
    <property type="entry name" value="S-adenosyl-L-methionine-dependent methyltransferases"/>
    <property type="match status" value="1"/>
</dbReference>
<comment type="catalytic activity">
    <reaction evidence="6">
        <text>L-lysyl-[protein] + 3 S-adenosyl-L-methionine = N(6),N(6),N(6)-trimethyl-L-lysyl-[protein] + 3 S-adenosyl-L-homocysteine + 3 H(+)</text>
        <dbReference type="Rhea" id="RHEA:54192"/>
        <dbReference type="Rhea" id="RHEA-COMP:9752"/>
        <dbReference type="Rhea" id="RHEA-COMP:13826"/>
        <dbReference type="ChEBI" id="CHEBI:15378"/>
        <dbReference type="ChEBI" id="CHEBI:29969"/>
        <dbReference type="ChEBI" id="CHEBI:57856"/>
        <dbReference type="ChEBI" id="CHEBI:59789"/>
        <dbReference type="ChEBI" id="CHEBI:61961"/>
    </reaction>
</comment>
<feature type="binding site" evidence="6">
    <location>
        <position position="241"/>
    </location>
    <ligand>
        <name>S-adenosyl-L-methionine</name>
        <dbReference type="ChEBI" id="CHEBI:59789"/>
    </ligand>
</feature>
<keyword evidence="8" id="KW-1185">Reference proteome</keyword>
<keyword evidence="7" id="KW-0687">Ribonucleoprotein</keyword>
<keyword evidence="3 6" id="KW-0489">Methyltransferase</keyword>
<feature type="binding site" evidence="6">
    <location>
        <position position="149"/>
    </location>
    <ligand>
        <name>S-adenosyl-L-methionine</name>
        <dbReference type="ChEBI" id="CHEBI:59789"/>
    </ligand>
</feature>
<dbReference type="RefSeq" id="WP_316018721.1">
    <property type="nucleotide sequence ID" value="NZ_JAWDID010000017.1"/>
</dbReference>
<comment type="similarity">
    <text evidence="1 6">Belongs to the methyltransferase superfamily. PrmA family.</text>
</comment>
<name>A0ABU3S851_9HYPH</name>
<comment type="subcellular location">
    <subcellularLocation>
        <location evidence="6">Cytoplasm</location>
    </subcellularLocation>
</comment>
<dbReference type="EC" id="2.1.1.-" evidence="6"/>
<reference evidence="7 8" key="1">
    <citation type="submission" date="2023-09" db="EMBL/GenBank/DDBJ databases">
        <title>Whole genome shotgun sequencing (WGS) of Bosea sp. ZW T0_25, isolated from stored onions (Allium cepa).</title>
        <authorList>
            <person name="Stoll D.A."/>
            <person name="Huch M."/>
        </authorList>
    </citation>
    <scope>NUCLEOTIDE SEQUENCE [LARGE SCALE GENOMIC DNA]</scope>
    <source>
        <strain evidence="7 8">ZW T0_25</strain>
    </source>
</reference>
<organism evidence="7 8">
    <name type="scientific">Bosea rubneri</name>
    <dbReference type="NCBI Taxonomy" id="3075434"/>
    <lineage>
        <taxon>Bacteria</taxon>
        <taxon>Pseudomonadati</taxon>
        <taxon>Pseudomonadota</taxon>
        <taxon>Alphaproteobacteria</taxon>
        <taxon>Hyphomicrobiales</taxon>
        <taxon>Boseaceae</taxon>
        <taxon>Bosea</taxon>
    </lineage>
</organism>
<dbReference type="NCBIfam" id="NF001784">
    <property type="entry name" value="PRK00517.2-1"/>
    <property type="match status" value="1"/>
</dbReference>
<dbReference type="InterPro" id="IPR004498">
    <property type="entry name" value="Ribosomal_PrmA_MeTrfase"/>
</dbReference>
<comment type="function">
    <text evidence="6">Methylates ribosomal protein L11.</text>
</comment>
<dbReference type="PANTHER" id="PTHR43648:SF1">
    <property type="entry name" value="ELECTRON TRANSFER FLAVOPROTEIN BETA SUBUNIT LYSINE METHYLTRANSFERASE"/>
    <property type="match status" value="1"/>
</dbReference>
<dbReference type="Proteomes" id="UP001254257">
    <property type="component" value="Unassembled WGS sequence"/>
</dbReference>
<dbReference type="HAMAP" id="MF_00735">
    <property type="entry name" value="Methyltr_PrmA"/>
    <property type="match status" value="1"/>
</dbReference>